<proteinExistence type="predicted"/>
<evidence type="ECO:0000313" key="3">
    <source>
        <dbReference type="Proteomes" id="UP000221964"/>
    </source>
</evidence>
<reference evidence="2 3" key="1">
    <citation type="submission" date="2016-07" db="EMBL/GenBank/DDBJ databases">
        <authorList>
            <person name="Reedoy K."/>
            <person name="Kasavan K."/>
            <person name="Gounden S."/>
            <person name="Phinius B."/>
            <person name="Wilson C.A."/>
            <person name="Venkatas J."/>
            <person name="Garlena R.A."/>
            <person name="Russell D.A."/>
            <person name="Bowman C.A."/>
            <person name="Rubin E."/>
            <person name="Larsen M.H."/>
            <person name="Guerrero C.A."/>
            <person name="Jacobs-Sera D."/>
            <person name="Hatfull G.F."/>
        </authorList>
    </citation>
    <scope>NUCLEOTIDE SEQUENCE [LARGE SCALE GENOMIC DNA]</scope>
</reference>
<dbReference type="InterPro" id="IPR056911">
    <property type="entry name" value="Phage_Znf_bind_put"/>
</dbReference>
<name>A0A1D8EVX0_9CAUD</name>
<dbReference type="Pfam" id="PF24623">
    <property type="entry name" value="Phage_zn_bind_8"/>
    <property type="match status" value="1"/>
</dbReference>
<evidence type="ECO:0000313" key="2">
    <source>
        <dbReference type="EMBL" id="AOT25166.1"/>
    </source>
</evidence>
<feature type="domain" description="DNA-binding phage zinc finger" evidence="1">
    <location>
        <begin position="6"/>
        <end position="46"/>
    </location>
</feature>
<dbReference type="RefSeq" id="YP_010051340.1">
    <property type="nucleotide sequence ID" value="NC_054440.1"/>
</dbReference>
<evidence type="ECO:0000259" key="1">
    <source>
        <dbReference type="Pfam" id="PF24623"/>
    </source>
</evidence>
<dbReference type="Proteomes" id="UP000221964">
    <property type="component" value="Segment"/>
</dbReference>
<dbReference type="GeneID" id="63925826"/>
<accession>A0A1D8EVX0</accession>
<sequence length="106" mass="11436">MANQTARDPLAVACPICAADPGESCRSASFPSLIVEHQARRESAAPPVGHLFSRTDTITRYPCPRCGDMMAETNRGPVHFEILLNGAKTVYRECRTGDQGALFGIS</sequence>
<dbReference type="KEGG" id="vg:63925826"/>
<dbReference type="EMBL" id="KX641265">
    <property type="protein sequence ID" value="AOT25166.1"/>
    <property type="molecule type" value="Genomic_DNA"/>
</dbReference>
<organism evidence="2 3">
    <name type="scientific">Mycobacterium phage Taheera</name>
    <dbReference type="NCBI Taxonomy" id="1897549"/>
    <lineage>
        <taxon>Viruses</taxon>
        <taxon>Duplodnaviria</taxon>
        <taxon>Heunggongvirae</taxon>
        <taxon>Uroviricota</taxon>
        <taxon>Caudoviricetes</taxon>
        <taxon>Gclasvirinae</taxon>
        <taxon>Liefievirus</taxon>
        <taxon>Liefievirus taheera</taxon>
    </lineage>
</organism>
<keyword evidence="3" id="KW-1185">Reference proteome</keyword>
<gene>
    <name evidence="2" type="primary">55</name>
    <name evidence="2" type="ORF">PBI_TAHEERA_55</name>
</gene>
<protein>
    <recommendedName>
        <fullName evidence="1">DNA-binding phage zinc finger domain-containing protein</fullName>
    </recommendedName>
</protein>